<organism evidence="2 3">
    <name type="scientific">Amycolatopsis orientalis</name>
    <name type="common">Nocardia orientalis</name>
    <dbReference type="NCBI Taxonomy" id="31958"/>
    <lineage>
        <taxon>Bacteria</taxon>
        <taxon>Bacillati</taxon>
        <taxon>Actinomycetota</taxon>
        <taxon>Actinomycetes</taxon>
        <taxon>Pseudonocardiales</taxon>
        <taxon>Pseudonocardiaceae</taxon>
        <taxon>Amycolatopsis</taxon>
    </lineage>
</organism>
<dbReference type="RefSeq" id="WP_044853964.1">
    <property type="nucleotide sequence ID" value="NZ_CP016174.1"/>
</dbReference>
<dbReference type="KEGG" id="aori:SD37_04565"/>
<dbReference type="EMBL" id="CP016174">
    <property type="protein sequence ID" value="ANN15000.1"/>
    <property type="molecule type" value="Genomic_DNA"/>
</dbReference>
<keyword evidence="1" id="KW-0472">Membrane</keyword>
<keyword evidence="1" id="KW-0812">Transmembrane</keyword>
<feature type="transmembrane region" description="Helical" evidence="1">
    <location>
        <begin position="112"/>
        <end position="137"/>
    </location>
</feature>
<dbReference type="AlphaFoldDB" id="A0A193BS23"/>
<feature type="transmembrane region" description="Helical" evidence="1">
    <location>
        <begin position="49"/>
        <end position="72"/>
    </location>
</feature>
<evidence type="ECO:0000313" key="2">
    <source>
        <dbReference type="EMBL" id="ANN15000.1"/>
    </source>
</evidence>
<evidence type="ECO:0008006" key="4">
    <source>
        <dbReference type="Google" id="ProtNLM"/>
    </source>
</evidence>
<accession>A0A193BS23</accession>
<dbReference type="Proteomes" id="UP000093695">
    <property type="component" value="Chromosome"/>
</dbReference>
<gene>
    <name evidence="2" type="ORF">SD37_04565</name>
</gene>
<protein>
    <recommendedName>
        <fullName evidence="4">DUF2127 domain-containing protein</fullName>
    </recommendedName>
</protein>
<feature type="transmembrane region" description="Helical" evidence="1">
    <location>
        <begin position="79"/>
        <end position="100"/>
    </location>
</feature>
<proteinExistence type="predicted"/>
<name>A0A193BS23_AMYOR</name>
<reference evidence="2 3" key="1">
    <citation type="journal article" date="2015" name="Genome Announc.">
        <title>Draft Genome Sequence of Norvancomycin-Producing Strain Amycolatopsis orientalis CPCC200066.</title>
        <authorList>
            <person name="Lei X."/>
            <person name="Yuan F."/>
            <person name="Shi Y."/>
            <person name="Li X."/>
            <person name="Wang L."/>
            <person name="Hong B."/>
        </authorList>
    </citation>
    <scope>NUCLEOTIDE SEQUENCE [LARGE SCALE GENOMIC DNA]</scope>
    <source>
        <strain evidence="2 3">B-37</strain>
    </source>
</reference>
<sequence length="151" mass="16681">MRWTPKIRLVTVLLSVVFVLGTALQNFVVIDLDLIERSMRLKGVPTEDAPAYLAALRLVGNIFIAGNALGLLVWFRWRWLFWPVLAVSAAQACGVVIVPFEVHRAAFAEHGWPGLLPSLVTDGGAVILVIVLVVAYVRSRRLTRTGDPVRL</sequence>
<keyword evidence="3" id="KW-1185">Reference proteome</keyword>
<evidence type="ECO:0000313" key="3">
    <source>
        <dbReference type="Proteomes" id="UP000093695"/>
    </source>
</evidence>
<keyword evidence="1" id="KW-1133">Transmembrane helix</keyword>
<evidence type="ECO:0000256" key="1">
    <source>
        <dbReference type="SAM" id="Phobius"/>
    </source>
</evidence>